<proteinExistence type="predicted"/>
<evidence type="ECO:0000313" key="2">
    <source>
        <dbReference type="Proteomes" id="UP000039865"/>
    </source>
</evidence>
<dbReference type="AlphaFoldDB" id="A0A077ZW39"/>
<sequence>MGWASDYASTIVVSPYDEAKSPVVSVFGGDEFNCDTATVLKPGNYNSRDLKLNNIDPEEIRGFRVPQGLVLEIFDQDYQGGVSGFIQGSSTPSSQVDLYAHKKNNQPDQAQANLGKFYRKVQSIKIGRADEIYPITARWVALDSSWGNALKVSVLQGLQIDNTKVSTQTFSASLTLGYKYTTGNPVTGSHEFSVEATVGFQLENSISNSIQKATQVTTEKNCPDKDGGKITMYQFQLSAEGAVYGAENYICRYGANADSAPSCVSYLKCADSECTKCK</sequence>
<name>A0A077ZW39_STYLE</name>
<dbReference type="Proteomes" id="UP000039865">
    <property type="component" value="Unassembled WGS sequence"/>
</dbReference>
<keyword evidence="2" id="KW-1185">Reference proteome</keyword>
<evidence type="ECO:0000313" key="1">
    <source>
        <dbReference type="EMBL" id="CDW74079.1"/>
    </source>
</evidence>
<dbReference type="InParanoid" id="A0A077ZW39"/>
<accession>A0A077ZW39</accession>
<reference evidence="1 2" key="1">
    <citation type="submission" date="2014-06" db="EMBL/GenBank/DDBJ databases">
        <authorList>
            <person name="Swart Estienne"/>
        </authorList>
    </citation>
    <scope>NUCLEOTIDE SEQUENCE [LARGE SCALE GENOMIC DNA]</scope>
    <source>
        <strain evidence="1 2">130c</strain>
    </source>
</reference>
<dbReference type="EMBL" id="CCKQ01002972">
    <property type="protein sequence ID" value="CDW74079.1"/>
    <property type="molecule type" value="Genomic_DNA"/>
</dbReference>
<protein>
    <submittedName>
        <fullName evidence="1">Uncharacterized protein</fullName>
    </submittedName>
</protein>
<dbReference type="Gene3D" id="2.60.20.10">
    <property type="entry name" value="Crystallins"/>
    <property type="match status" value="1"/>
</dbReference>
<organism evidence="1 2">
    <name type="scientific">Stylonychia lemnae</name>
    <name type="common">Ciliate</name>
    <dbReference type="NCBI Taxonomy" id="5949"/>
    <lineage>
        <taxon>Eukaryota</taxon>
        <taxon>Sar</taxon>
        <taxon>Alveolata</taxon>
        <taxon>Ciliophora</taxon>
        <taxon>Intramacronucleata</taxon>
        <taxon>Spirotrichea</taxon>
        <taxon>Stichotrichia</taxon>
        <taxon>Sporadotrichida</taxon>
        <taxon>Oxytrichidae</taxon>
        <taxon>Stylonychinae</taxon>
        <taxon>Stylonychia</taxon>
    </lineage>
</organism>
<gene>
    <name evidence="1" type="primary">Contig9799.g10482</name>
    <name evidence="1" type="ORF">STYLEM_3072</name>
</gene>